<dbReference type="Proteomes" id="UP000002410">
    <property type="component" value="Chromosome"/>
</dbReference>
<accession>A7GED9</accession>
<dbReference type="AlphaFoldDB" id="A7GED9"/>
<dbReference type="EMBL" id="CP000728">
    <property type="protein sequence ID" value="ABS39559.1"/>
    <property type="molecule type" value="Genomic_DNA"/>
</dbReference>
<dbReference type="HOGENOM" id="CLU_2092554_0_0_9"/>
<evidence type="ECO:0000313" key="2">
    <source>
        <dbReference type="Proteomes" id="UP000002410"/>
    </source>
</evidence>
<gene>
    <name evidence="1" type="ordered locus">CLI_1891</name>
</gene>
<protein>
    <submittedName>
        <fullName evidence="1">Uncharacterized protein</fullName>
    </submittedName>
</protein>
<dbReference type="RefSeq" id="WP_012099867.1">
    <property type="nucleotide sequence ID" value="NC_009699.1"/>
</dbReference>
<dbReference type="KEGG" id="cbf:CLI_1891"/>
<organism evidence="1 2">
    <name type="scientific">Clostridium botulinum (strain Langeland / NCTC 10281 / Type F)</name>
    <dbReference type="NCBI Taxonomy" id="441772"/>
    <lineage>
        <taxon>Bacteria</taxon>
        <taxon>Bacillati</taxon>
        <taxon>Bacillota</taxon>
        <taxon>Clostridia</taxon>
        <taxon>Eubacteriales</taxon>
        <taxon>Clostridiaceae</taxon>
        <taxon>Clostridium</taxon>
    </lineage>
</organism>
<name>A7GED9_CLOBL</name>
<proteinExistence type="predicted"/>
<sequence>MLHKIRKQKIGDKEYSFRMVNKTIRKIDEKYGNYGDVILGLMEGKQFYTNTLKLISLSCIEKEWDIEELENTMTAEQYQEITVLAVNIYLDYMGLNEETEEERAEKKEVKKEKN</sequence>
<evidence type="ECO:0000313" key="1">
    <source>
        <dbReference type="EMBL" id="ABS39559.1"/>
    </source>
</evidence>
<reference evidence="2" key="1">
    <citation type="submission" date="2007-06" db="EMBL/GenBank/DDBJ databases">
        <authorList>
            <person name="Brinkac L.M."/>
            <person name="Daugherty S."/>
            <person name="Dodson R.J."/>
            <person name="Madupu R."/>
            <person name="Brown J.L."/>
            <person name="Bruce D."/>
            <person name="Detter C."/>
            <person name="Munk C."/>
            <person name="Smith L.A."/>
            <person name="Smith T.J."/>
            <person name="White O."/>
            <person name="Brettin T.S."/>
        </authorList>
    </citation>
    <scope>NUCLEOTIDE SEQUENCE [LARGE SCALE GENOMIC DNA]</scope>
    <source>
        <strain evidence="2">Langeland / NCTC 10281 / Type F</strain>
    </source>
</reference>